<dbReference type="Pfam" id="PF00150">
    <property type="entry name" value="Cellulase"/>
    <property type="match status" value="1"/>
</dbReference>
<feature type="domain" description="Glycoside hydrolase family 5" evidence="4">
    <location>
        <begin position="90"/>
        <end position="339"/>
    </location>
</feature>
<comment type="caution">
    <text evidence="5">The sequence shown here is derived from an EMBL/GenBank/DDBJ whole genome shotgun (WGS) entry which is preliminary data.</text>
</comment>
<evidence type="ECO:0000256" key="2">
    <source>
        <dbReference type="ARBA" id="ARBA00023295"/>
    </source>
</evidence>
<dbReference type="GO" id="GO:0016787">
    <property type="term" value="F:hydrolase activity"/>
    <property type="evidence" value="ECO:0007669"/>
    <property type="project" value="UniProtKB-KW"/>
</dbReference>
<comment type="similarity">
    <text evidence="3">Belongs to the glycosyl hydrolase 5 (cellulase A) family.</text>
</comment>
<dbReference type="PANTHER" id="PTHR31297:SF13">
    <property type="entry name" value="PUTATIVE-RELATED"/>
    <property type="match status" value="1"/>
</dbReference>
<dbReference type="EMBL" id="JANFZH010000055">
    <property type="protein sequence ID" value="MCQ4841545.1"/>
    <property type="molecule type" value="Genomic_DNA"/>
</dbReference>
<gene>
    <name evidence="5" type="ORF">NE695_16670</name>
</gene>
<sequence length="559" mass="63389">MKQEFENARVKGFLHADGRRMVNGCGEEVLLRGWGMGNWNNPEGFMLGGSSHFNLPQNGEIQHMGRLDRGRSMDLILRETCGTVFAGEFWKKWHRAYLSEGDIRLLHELGYNSVRLPIRACCFLEEEPGIHYNEDSFAMLEKVLDWCEAYQVYAVIDLHAAAGAQSCLPCDDGPDNAPHLFLDEESAERTIVLCEEIARRLAGRWIVGAYDYINEPLSAMAPNAELEEKLRSFYLELVSRVRKLDKNHMFLLNGTMFSSKVHIFDRNFDPECNNWGISIHCYGARPEVASFGSALRKSRELNVPVWMGETGGENEWMSSLYELLLEHHIGFNIWCWKSAEGSGCAGTLRFQLPEGWKLIRNYAENGGPKPSYAHAQEIWEEYLERVKVENCRVERENQAFILRNGSFSLPGVCYDALPEGSFRGSGWYGGFTKYRAADRMDIVYPDSWEPGPMPMGNPREDEEFSRMVLCLHAGDYAGYTVRSAASDRTVKLEYRAESPAEVRVSLDGDVLFEGTLPLCPEFSLETAGVVEAGRMGQVRVEDISGSLLLRRVRFETREG</sequence>
<proteinExistence type="inferred from homology"/>
<evidence type="ECO:0000256" key="1">
    <source>
        <dbReference type="ARBA" id="ARBA00022801"/>
    </source>
</evidence>
<protein>
    <submittedName>
        <fullName evidence="5">Glycoside hydrolase family 5 protein</fullName>
    </submittedName>
</protein>
<dbReference type="InterPro" id="IPR017853">
    <property type="entry name" value="GH"/>
</dbReference>
<dbReference type="Gene3D" id="3.20.20.80">
    <property type="entry name" value="Glycosidases"/>
    <property type="match status" value="1"/>
</dbReference>
<dbReference type="InterPro" id="IPR001547">
    <property type="entry name" value="Glyco_hydro_5"/>
</dbReference>
<keyword evidence="2 3" id="KW-0326">Glycosidase</keyword>
<name>A0ABT1S4U9_9FIRM</name>
<dbReference type="Proteomes" id="UP001524473">
    <property type="component" value="Unassembled WGS sequence"/>
</dbReference>
<dbReference type="PANTHER" id="PTHR31297">
    <property type="entry name" value="GLUCAN ENDO-1,6-BETA-GLUCOSIDASE B"/>
    <property type="match status" value="1"/>
</dbReference>
<dbReference type="InterPro" id="IPR050386">
    <property type="entry name" value="Glycosyl_hydrolase_5"/>
</dbReference>
<organism evidence="5 6">
    <name type="scientific">Neglectibacter timonensis</name>
    <dbReference type="NCBI Taxonomy" id="1776382"/>
    <lineage>
        <taxon>Bacteria</taxon>
        <taxon>Bacillati</taxon>
        <taxon>Bacillota</taxon>
        <taxon>Clostridia</taxon>
        <taxon>Eubacteriales</taxon>
        <taxon>Oscillospiraceae</taxon>
        <taxon>Neglectibacter</taxon>
    </lineage>
</organism>
<reference evidence="5 6" key="1">
    <citation type="submission" date="2022-06" db="EMBL/GenBank/DDBJ databases">
        <title>Isolation of gut microbiota from human fecal samples.</title>
        <authorList>
            <person name="Pamer E.G."/>
            <person name="Barat B."/>
            <person name="Waligurski E."/>
            <person name="Medina S."/>
            <person name="Paddock L."/>
            <person name="Mostad J."/>
        </authorList>
    </citation>
    <scope>NUCLEOTIDE SEQUENCE [LARGE SCALE GENOMIC DNA]</scope>
    <source>
        <strain evidence="5 6">DFI.9.73</strain>
    </source>
</reference>
<keyword evidence="1 3" id="KW-0378">Hydrolase</keyword>
<evidence type="ECO:0000259" key="4">
    <source>
        <dbReference type="Pfam" id="PF00150"/>
    </source>
</evidence>
<evidence type="ECO:0000313" key="6">
    <source>
        <dbReference type="Proteomes" id="UP001524473"/>
    </source>
</evidence>
<dbReference type="SUPFAM" id="SSF51445">
    <property type="entry name" value="(Trans)glycosidases"/>
    <property type="match status" value="1"/>
</dbReference>
<accession>A0ABT1S4U9</accession>
<keyword evidence="6" id="KW-1185">Reference proteome</keyword>
<evidence type="ECO:0000256" key="3">
    <source>
        <dbReference type="RuleBase" id="RU361153"/>
    </source>
</evidence>
<evidence type="ECO:0000313" key="5">
    <source>
        <dbReference type="EMBL" id="MCQ4841545.1"/>
    </source>
</evidence>
<dbReference type="RefSeq" id="WP_256192353.1">
    <property type="nucleotide sequence ID" value="NZ_JANFZG010000056.1"/>
</dbReference>